<dbReference type="InterPro" id="IPR036388">
    <property type="entry name" value="WH-like_DNA-bd_sf"/>
</dbReference>
<dbReference type="PROSITE" id="PS51078">
    <property type="entry name" value="ICLR_ED"/>
    <property type="match status" value="1"/>
</dbReference>
<reference evidence="6 7" key="1">
    <citation type="submission" date="2019-11" db="EMBL/GenBank/DDBJ databases">
        <title>Bacillus idriensis genome.</title>
        <authorList>
            <person name="Konopka E.N."/>
            <person name="Newman J.D."/>
        </authorList>
    </citation>
    <scope>NUCLEOTIDE SEQUENCE [LARGE SCALE GENOMIC DNA]</scope>
    <source>
        <strain evidence="6 7">DSM 19097</strain>
    </source>
</reference>
<dbReference type="InterPro" id="IPR050707">
    <property type="entry name" value="HTH_MetabolicPath_Reg"/>
</dbReference>
<keyword evidence="2" id="KW-0238">DNA-binding</keyword>
<proteinExistence type="predicted"/>
<dbReference type="InterPro" id="IPR011991">
    <property type="entry name" value="ArsR-like_HTH"/>
</dbReference>
<dbReference type="CDD" id="cd00090">
    <property type="entry name" value="HTH_ARSR"/>
    <property type="match status" value="1"/>
</dbReference>
<dbReference type="GO" id="GO:0003677">
    <property type="term" value="F:DNA binding"/>
    <property type="evidence" value="ECO:0007669"/>
    <property type="project" value="UniProtKB-KW"/>
</dbReference>
<dbReference type="Pfam" id="PF01614">
    <property type="entry name" value="IclR_C"/>
    <property type="match status" value="1"/>
</dbReference>
<evidence type="ECO:0000313" key="7">
    <source>
        <dbReference type="Proteomes" id="UP000441585"/>
    </source>
</evidence>
<evidence type="ECO:0000259" key="5">
    <source>
        <dbReference type="PROSITE" id="PS51078"/>
    </source>
</evidence>
<dbReference type="SUPFAM" id="SSF55781">
    <property type="entry name" value="GAF domain-like"/>
    <property type="match status" value="1"/>
</dbReference>
<dbReference type="InterPro" id="IPR014757">
    <property type="entry name" value="Tscrpt_reg_IclR_C"/>
</dbReference>
<dbReference type="Proteomes" id="UP000441585">
    <property type="component" value="Unassembled WGS sequence"/>
</dbReference>
<dbReference type="Pfam" id="PF09339">
    <property type="entry name" value="HTH_IclR"/>
    <property type="match status" value="1"/>
</dbReference>
<dbReference type="EMBL" id="WKKF01000001">
    <property type="protein sequence ID" value="MRX53806.1"/>
    <property type="molecule type" value="Genomic_DNA"/>
</dbReference>
<dbReference type="PANTHER" id="PTHR30136">
    <property type="entry name" value="HELIX-TURN-HELIX TRANSCRIPTIONAL REGULATOR, ICLR FAMILY"/>
    <property type="match status" value="1"/>
</dbReference>
<dbReference type="Gene3D" id="3.30.450.40">
    <property type="match status" value="1"/>
</dbReference>
<feature type="domain" description="HTH iclR-type" evidence="4">
    <location>
        <begin position="7"/>
        <end position="66"/>
    </location>
</feature>
<dbReference type="PROSITE" id="PS51077">
    <property type="entry name" value="HTH_ICLR"/>
    <property type="match status" value="1"/>
</dbReference>
<sequence>MIFSEVIKTVEKSFGILEVIAQKPMTFIELVEKLDSNKATVHRFLSSLEQLGYITKNNQEKFILSQKWFQLTFQAQDQLDIVETARPFLESIANKVQESVLLAQYLGDQVLYVEKVETNLAARIVLDVGKQAPLHCVASGKLYLAHLSPQLLERYLSKNPLKSFTENTITEKESLLPELKKICERGYATDQEEWEKGLKGISFPIFNGRKELAGALCIAGLAFRFTDEQIEDIIKPALCATQEISKRLGYVSKGGILI</sequence>
<accession>A0A6I2MA33</accession>
<dbReference type="GO" id="GO:0045892">
    <property type="term" value="P:negative regulation of DNA-templated transcription"/>
    <property type="evidence" value="ECO:0007669"/>
    <property type="project" value="UniProtKB-ARBA"/>
</dbReference>
<dbReference type="InterPro" id="IPR036390">
    <property type="entry name" value="WH_DNA-bd_sf"/>
</dbReference>
<evidence type="ECO:0000256" key="2">
    <source>
        <dbReference type="ARBA" id="ARBA00023125"/>
    </source>
</evidence>
<gene>
    <name evidence="6" type="ORF">GJU41_07455</name>
</gene>
<name>A0A6I2MA33_9BACI</name>
<dbReference type="AlphaFoldDB" id="A0A6I2MA33"/>
<dbReference type="SUPFAM" id="SSF46785">
    <property type="entry name" value="Winged helix' DNA-binding domain"/>
    <property type="match status" value="1"/>
</dbReference>
<dbReference type="PANTHER" id="PTHR30136:SF24">
    <property type="entry name" value="HTH-TYPE TRANSCRIPTIONAL REPRESSOR ALLR"/>
    <property type="match status" value="1"/>
</dbReference>
<evidence type="ECO:0000259" key="4">
    <source>
        <dbReference type="PROSITE" id="PS51077"/>
    </source>
</evidence>
<dbReference type="RefSeq" id="WP_170292735.1">
    <property type="nucleotide sequence ID" value="NZ_CAJGAA010000001.1"/>
</dbReference>
<dbReference type="InterPro" id="IPR029016">
    <property type="entry name" value="GAF-like_dom_sf"/>
</dbReference>
<keyword evidence="1" id="KW-0805">Transcription regulation</keyword>
<organism evidence="6 7">
    <name type="scientific">Metabacillus idriensis</name>
    <dbReference type="NCBI Taxonomy" id="324768"/>
    <lineage>
        <taxon>Bacteria</taxon>
        <taxon>Bacillati</taxon>
        <taxon>Bacillota</taxon>
        <taxon>Bacilli</taxon>
        <taxon>Bacillales</taxon>
        <taxon>Bacillaceae</taxon>
        <taxon>Metabacillus</taxon>
    </lineage>
</organism>
<dbReference type="SMART" id="SM00346">
    <property type="entry name" value="HTH_ICLR"/>
    <property type="match status" value="1"/>
</dbReference>
<evidence type="ECO:0000256" key="3">
    <source>
        <dbReference type="ARBA" id="ARBA00023163"/>
    </source>
</evidence>
<protein>
    <submittedName>
        <fullName evidence="6">Helix-turn-helix domain-containing protein</fullName>
    </submittedName>
</protein>
<dbReference type="InterPro" id="IPR005471">
    <property type="entry name" value="Tscrpt_reg_IclR_N"/>
</dbReference>
<comment type="caution">
    <text evidence="6">The sequence shown here is derived from an EMBL/GenBank/DDBJ whole genome shotgun (WGS) entry which is preliminary data.</text>
</comment>
<feature type="domain" description="IclR-ED" evidence="5">
    <location>
        <begin position="67"/>
        <end position="250"/>
    </location>
</feature>
<evidence type="ECO:0000313" key="6">
    <source>
        <dbReference type="EMBL" id="MRX53806.1"/>
    </source>
</evidence>
<dbReference type="GO" id="GO:0003700">
    <property type="term" value="F:DNA-binding transcription factor activity"/>
    <property type="evidence" value="ECO:0007669"/>
    <property type="project" value="TreeGrafter"/>
</dbReference>
<dbReference type="Gene3D" id="1.10.10.10">
    <property type="entry name" value="Winged helix-like DNA-binding domain superfamily/Winged helix DNA-binding domain"/>
    <property type="match status" value="1"/>
</dbReference>
<keyword evidence="7" id="KW-1185">Reference proteome</keyword>
<keyword evidence="3" id="KW-0804">Transcription</keyword>
<evidence type="ECO:0000256" key="1">
    <source>
        <dbReference type="ARBA" id="ARBA00023015"/>
    </source>
</evidence>